<dbReference type="InterPro" id="IPR042047">
    <property type="entry name" value="SleB_dom1"/>
</dbReference>
<gene>
    <name evidence="4" type="ordered locus">Cphy_3512</name>
</gene>
<dbReference type="STRING" id="357809.Cphy_3512"/>
<feature type="domain" description="Cell wall hydrolase SleB" evidence="3">
    <location>
        <begin position="290"/>
        <end position="397"/>
    </location>
</feature>
<evidence type="ECO:0000313" key="4">
    <source>
        <dbReference type="EMBL" id="ABX43861.1"/>
    </source>
</evidence>
<keyword evidence="5" id="KW-1185">Reference proteome</keyword>
<proteinExistence type="predicted"/>
<dbReference type="InterPro" id="IPR011105">
    <property type="entry name" value="Cell_wall_hydrolase_SleB"/>
</dbReference>
<feature type="compositionally biased region" description="Basic and acidic residues" evidence="1">
    <location>
        <begin position="207"/>
        <end position="250"/>
    </location>
</feature>
<name>A9KI14_LACP7</name>
<dbReference type="Pfam" id="PF07486">
    <property type="entry name" value="Hydrolase_2"/>
    <property type="match status" value="1"/>
</dbReference>
<dbReference type="EMBL" id="CP000885">
    <property type="protein sequence ID" value="ABX43861.1"/>
    <property type="molecule type" value="Genomic_DNA"/>
</dbReference>
<organism evidence="4 5">
    <name type="scientific">Lachnoclostridium phytofermentans (strain ATCC 700394 / DSM 18823 / ISDg)</name>
    <name type="common">Clostridium phytofermentans</name>
    <dbReference type="NCBI Taxonomy" id="357809"/>
    <lineage>
        <taxon>Bacteria</taxon>
        <taxon>Bacillati</taxon>
        <taxon>Bacillota</taxon>
        <taxon>Clostridia</taxon>
        <taxon>Lachnospirales</taxon>
        <taxon>Lachnospiraceae</taxon>
    </lineage>
</organism>
<keyword evidence="4" id="KW-0378">Hydrolase</keyword>
<sequence length="400" mass="45019">MLKIYSFLRTMKDKEKHFEKGIQYKHSKRIAIVAYVMTAILLVTSFGDIPGLRLYSLEYMVNAATHETEGQENDTQDLSYQKNNAKLLEASLLVYPFGQLYQGELTKEDIESFSDNNTVAKVAITDPVEQLKQMLYDTSNPKEEEIVLLGLEDSEKELTNLTTAAQVEAGVALATMAVENSTNTVGNKDNTEAIKENQKTETSTDSPKAETSKDSQKAETSKDSQKTETSKKKEKAKDNAKDSDSKKDKSNTTSTKSDALVKTLNKKMIKSLSQDELDVLYRIVEAEATGEDIYGKILVANVILNRVNNKNFPNTVEKVVFQKSGNTYQFSPTKDGRYWSVKISKETIEAVSRALEGEDYSNGAVYFFARKLTSKNKACWFDNSLRKVVKYGCHEFYKDK</sequence>
<dbReference type="eggNOG" id="COG3773">
    <property type="taxonomic scope" value="Bacteria"/>
</dbReference>
<reference evidence="5" key="1">
    <citation type="submission" date="2007-11" db="EMBL/GenBank/DDBJ databases">
        <title>Complete genome sequence of Clostridium phytofermentans ISDg.</title>
        <authorList>
            <person name="Leschine S.B."/>
            <person name="Warnick T.A."/>
            <person name="Blanchard J.L."/>
            <person name="Schnell D.J."/>
            <person name="Petit E.L."/>
            <person name="LaTouf W.G."/>
            <person name="Copeland A."/>
            <person name="Lucas S."/>
            <person name="Lapidus A."/>
            <person name="Barry K."/>
            <person name="Glavina del Rio T."/>
            <person name="Dalin E."/>
            <person name="Tice H."/>
            <person name="Pitluck S."/>
            <person name="Kiss H."/>
            <person name="Brettin T."/>
            <person name="Bruce D."/>
            <person name="Detter J.C."/>
            <person name="Han C."/>
            <person name="Kuske C."/>
            <person name="Schmutz J."/>
            <person name="Larimer F."/>
            <person name="Land M."/>
            <person name="Hauser L."/>
            <person name="Kyrpides N."/>
            <person name="Kim E.A."/>
            <person name="Richardson P."/>
        </authorList>
    </citation>
    <scope>NUCLEOTIDE SEQUENCE [LARGE SCALE GENOMIC DNA]</scope>
    <source>
        <strain evidence="5">ATCC 700394 / DSM 18823 / ISDg</strain>
    </source>
</reference>
<feature type="region of interest" description="Disordered" evidence="1">
    <location>
        <begin position="182"/>
        <end position="256"/>
    </location>
</feature>
<keyword evidence="2" id="KW-0472">Membrane</keyword>
<dbReference type="Proteomes" id="UP000000370">
    <property type="component" value="Chromosome"/>
</dbReference>
<dbReference type="GO" id="GO:0016787">
    <property type="term" value="F:hydrolase activity"/>
    <property type="evidence" value="ECO:0007669"/>
    <property type="project" value="UniProtKB-KW"/>
</dbReference>
<evidence type="ECO:0000256" key="1">
    <source>
        <dbReference type="SAM" id="MobiDB-lite"/>
    </source>
</evidence>
<dbReference type="OrthoDB" id="9785345at2"/>
<evidence type="ECO:0000313" key="5">
    <source>
        <dbReference type="Proteomes" id="UP000000370"/>
    </source>
</evidence>
<accession>A9KI14</accession>
<dbReference type="AlphaFoldDB" id="A9KI14"/>
<feature type="compositionally biased region" description="Basic and acidic residues" evidence="1">
    <location>
        <begin position="189"/>
        <end position="199"/>
    </location>
</feature>
<dbReference type="RefSeq" id="WP_012201509.1">
    <property type="nucleotide sequence ID" value="NC_010001.1"/>
</dbReference>
<dbReference type="Gene3D" id="1.10.10.2520">
    <property type="entry name" value="Cell wall hydrolase SleB, domain 1"/>
    <property type="match status" value="1"/>
</dbReference>
<keyword evidence="2" id="KW-1133">Transmembrane helix</keyword>
<feature type="transmembrane region" description="Helical" evidence="2">
    <location>
        <begin position="30"/>
        <end position="47"/>
    </location>
</feature>
<dbReference type="KEGG" id="cpy:Cphy_3512"/>
<protein>
    <submittedName>
        <fullName evidence="4">Cell wall hydrolase SleB</fullName>
    </submittedName>
</protein>
<keyword evidence="2" id="KW-0812">Transmembrane</keyword>
<evidence type="ECO:0000256" key="2">
    <source>
        <dbReference type="SAM" id="Phobius"/>
    </source>
</evidence>
<dbReference type="HOGENOM" id="CLU_688317_0_0_9"/>
<evidence type="ECO:0000259" key="3">
    <source>
        <dbReference type="Pfam" id="PF07486"/>
    </source>
</evidence>